<dbReference type="OrthoDB" id="9806130at2"/>
<dbReference type="GO" id="GO:0004721">
    <property type="term" value="F:phosphoprotein phosphatase activity"/>
    <property type="evidence" value="ECO:0007669"/>
    <property type="project" value="TreeGrafter"/>
</dbReference>
<name>A0A419T2S7_9FIRM</name>
<accession>A0A419T2S7</accession>
<feature type="domain" description="Histidine kinase" evidence="9">
    <location>
        <begin position="195"/>
        <end position="409"/>
    </location>
</feature>
<evidence type="ECO:0000256" key="6">
    <source>
        <dbReference type="ARBA" id="ARBA00022777"/>
    </source>
</evidence>
<dbReference type="Gene3D" id="1.10.287.130">
    <property type="match status" value="1"/>
</dbReference>
<dbReference type="Gene3D" id="3.30.565.10">
    <property type="entry name" value="Histidine kinase-like ATPase, C-terminal domain"/>
    <property type="match status" value="1"/>
</dbReference>
<evidence type="ECO:0000256" key="2">
    <source>
        <dbReference type="ARBA" id="ARBA00004370"/>
    </source>
</evidence>
<dbReference type="EMBL" id="MCIA01000016">
    <property type="protein sequence ID" value="RKD31733.1"/>
    <property type="molecule type" value="Genomic_DNA"/>
</dbReference>
<evidence type="ECO:0000313" key="11">
    <source>
        <dbReference type="Proteomes" id="UP000284277"/>
    </source>
</evidence>
<dbReference type="InterPro" id="IPR036890">
    <property type="entry name" value="HATPase_C_sf"/>
</dbReference>
<dbReference type="GO" id="GO:0016036">
    <property type="term" value="P:cellular response to phosphate starvation"/>
    <property type="evidence" value="ECO:0007669"/>
    <property type="project" value="TreeGrafter"/>
</dbReference>
<evidence type="ECO:0000256" key="3">
    <source>
        <dbReference type="ARBA" id="ARBA00012438"/>
    </source>
</evidence>
<reference evidence="10 11" key="1">
    <citation type="submission" date="2016-08" db="EMBL/GenBank/DDBJ databases">
        <title>A new outlook on sporulation: Clostridium algidixylanolyticum.</title>
        <authorList>
            <person name="Poppleton D.I."/>
            <person name="Gribaldo S."/>
        </authorList>
    </citation>
    <scope>NUCLEOTIDE SEQUENCE [LARGE SCALE GENOMIC DNA]</scope>
    <source>
        <strain evidence="10 11">SPL73</strain>
    </source>
</reference>
<keyword evidence="7" id="KW-0902">Two-component regulatory system</keyword>
<dbReference type="InterPro" id="IPR050351">
    <property type="entry name" value="BphY/WalK/GraS-like"/>
</dbReference>
<comment type="caution">
    <text evidence="10">The sequence shown here is derived from an EMBL/GenBank/DDBJ whole genome shotgun (WGS) entry which is preliminary data.</text>
</comment>
<dbReference type="Proteomes" id="UP000284277">
    <property type="component" value="Unassembled WGS sequence"/>
</dbReference>
<dbReference type="PRINTS" id="PR00344">
    <property type="entry name" value="BCTRLSENSOR"/>
</dbReference>
<evidence type="ECO:0000256" key="7">
    <source>
        <dbReference type="ARBA" id="ARBA00023012"/>
    </source>
</evidence>
<comment type="catalytic activity">
    <reaction evidence="1">
        <text>ATP + protein L-histidine = ADP + protein N-phospho-L-histidine.</text>
        <dbReference type="EC" id="2.7.13.3"/>
    </reaction>
</comment>
<dbReference type="AlphaFoldDB" id="A0A419T2S7"/>
<organism evidence="10 11">
    <name type="scientific">Lacrimispora algidixylanolytica</name>
    <dbReference type="NCBI Taxonomy" id="94868"/>
    <lineage>
        <taxon>Bacteria</taxon>
        <taxon>Bacillati</taxon>
        <taxon>Bacillota</taxon>
        <taxon>Clostridia</taxon>
        <taxon>Lachnospirales</taxon>
        <taxon>Lachnospiraceae</taxon>
        <taxon>Lacrimispora</taxon>
    </lineage>
</organism>
<feature type="transmembrane region" description="Helical" evidence="8">
    <location>
        <begin position="106"/>
        <end position="127"/>
    </location>
</feature>
<dbReference type="Pfam" id="PF00512">
    <property type="entry name" value="HisKA"/>
    <property type="match status" value="1"/>
</dbReference>
<evidence type="ECO:0000256" key="1">
    <source>
        <dbReference type="ARBA" id="ARBA00000085"/>
    </source>
</evidence>
<dbReference type="GO" id="GO:0000155">
    <property type="term" value="F:phosphorelay sensor kinase activity"/>
    <property type="evidence" value="ECO:0007669"/>
    <property type="project" value="InterPro"/>
</dbReference>
<dbReference type="Pfam" id="PF02518">
    <property type="entry name" value="HATPase_c"/>
    <property type="match status" value="1"/>
</dbReference>
<keyword evidence="6 10" id="KW-0418">Kinase</keyword>
<keyword evidence="11" id="KW-1185">Reference proteome</keyword>
<keyword evidence="8" id="KW-1133">Transmembrane helix</keyword>
<keyword evidence="4" id="KW-0597">Phosphoprotein</keyword>
<evidence type="ECO:0000256" key="8">
    <source>
        <dbReference type="SAM" id="Phobius"/>
    </source>
</evidence>
<dbReference type="SUPFAM" id="SSF47384">
    <property type="entry name" value="Homodimeric domain of signal transducing histidine kinase"/>
    <property type="match status" value="1"/>
</dbReference>
<evidence type="ECO:0000256" key="5">
    <source>
        <dbReference type="ARBA" id="ARBA00022679"/>
    </source>
</evidence>
<dbReference type="CDD" id="cd00082">
    <property type="entry name" value="HisKA"/>
    <property type="match status" value="1"/>
</dbReference>
<keyword evidence="8" id="KW-0472">Membrane</keyword>
<dbReference type="InterPro" id="IPR003661">
    <property type="entry name" value="HisK_dim/P_dom"/>
</dbReference>
<dbReference type="SMART" id="SM00388">
    <property type="entry name" value="HisKA"/>
    <property type="match status" value="1"/>
</dbReference>
<dbReference type="PANTHER" id="PTHR45453">
    <property type="entry name" value="PHOSPHATE REGULON SENSOR PROTEIN PHOR"/>
    <property type="match status" value="1"/>
</dbReference>
<keyword evidence="5" id="KW-0808">Transferase</keyword>
<dbReference type="EC" id="2.7.13.3" evidence="3"/>
<feature type="transmembrane region" description="Helical" evidence="8">
    <location>
        <begin position="12"/>
        <end position="33"/>
    </location>
</feature>
<sequence length="409" mass="45661">MNFNLDRQVRNFLIFLLLFVLLLLLSGICLNVLQVRTVQNLFLSHDRAIVSSLLEQGVSENTVSIAFNNMSSSMEGRNLLTKIGISETTASGFLPYVSGFRQTTTYLTLITEIVLSLLLLGGTFHFYMKRVKLYQEATQTVTRFMEGDFSSQISHIDEGPVYHLFACVDHLATILQSKNESEKKAKEFLKNTIADISHQLKTPLAALTMYHEIISDEPDNITTVKEYSVKTGLALKRMEELIQSMLKITRLDAGSIVFEKVSCTVSNLISSAVNDLTTRALSERKEIIIENMAEVCVFCDKYWTSEAISNIVKNALDHTGSGDNIHISWTKTPLMVRIFISDNGKGIAPEDLHHIFKRFYRSKKHLDTQGVGLGLSLAKSIIDGQNGTISVKSGLNEGTTFILSFLTEA</sequence>
<comment type="subcellular location">
    <subcellularLocation>
        <location evidence="2">Membrane</location>
    </subcellularLocation>
</comment>
<dbReference type="InterPro" id="IPR005467">
    <property type="entry name" value="His_kinase_dom"/>
</dbReference>
<dbReference type="InterPro" id="IPR004358">
    <property type="entry name" value="Sig_transdc_His_kin-like_C"/>
</dbReference>
<dbReference type="RefSeq" id="WP_120196889.1">
    <property type="nucleotide sequence ID" value="NZ_MCIA01000016.1"/>
</dbReference>
<protein>
    <recommendedName>
        <fullName evidence="3">histidine kinase</fullName>
        <ecNumber evidence="3">2.7.13.3</ecNumber>
    </recommendedName>
</protein>
<evidence type="ECO:0000259" key="9">
    <source>
        <dbReference type="PROSITE" id="PS50109"/>
    </source>
</evidence>
<dbReference type="GO" id="GO:0005886">
    <property type="term" value="C:plasma membrane"/>
    <property type="evidence" value="ECO:0007669"/>
    <property type="project" value="TreeGrafter"/>
</dbReference>
<gene>
    <name evidence="10" type="ORF">BET01_19620</name>
</gene>
<dbReference type="PROSITE" id="PS50109">
    <property type="entry name" value="HIS_KIN"/>
    <property type="match status" value="1"/>
</dbReference>
<evidence type="ECO:0000256" key="4">
    <source>
        <dbReference type="ARBA" id="ARBA00022553"/>
    </source>
</evidence>
<evidence type="ECO:0000313" key="10">
    <source>
        <dbReference type="EMBL" id="RKD31733.1"/>
    </source>
</evidence>
<proteinExistence type="predicted"/>
<dbReference type="InterPro" id="IPR003594">
    <property type="entry name" value="HATPase_dom"/>
</dbReference>
<dbReference type="SUPFAM" id="SSF55874">
    <property type="entry name" value="ATPase domain of HSP90 chaperone/DNA topoisomerase II/histidine kinase"/>
    <property type="match status" value="1"/>
</dbReference>
<dbReference type="PANTHER" id="PTHR45453:SF1">
    <property type="entry name" value="PHOSPHATE REGULON SENSOR PROTEIN PHOR"/>
    <property type="match status" value="1"/>
</dbReference>
<dbReference type="SMART" id="SM00387">
    <property type="entry name" value="HATPase_c"/>
    <property type="match status" value="1"/>
</dbReference>
<keyword evidence="8" id="KW-0812">Transmembrane</keyword>
<dbReference type="CDD" id="cd00075">
    <property type="entry name" value="HATPase"/>
    <property type="match status" value="1"/>
</dbReference>
<dbReference type="InterPro" id="IPR036097">
    <property type="entry name" value="HisK_dim/P_sf"/>
</dbReference>